<protein>
    <recommendedName>
        <fullName evidence="4">Lactate dehydrogenase</fullName>
    </recommendedName>
</protein>
<feature type="region of interest" description="Disordered" evidence="1">
    <location>
        <begin position="1"/>
        <end position="33"/>
    </location>
</feature>
<sequence length="531" mass="57926">MSILPLSRTSGRSIGTLPQAAGSSSTATVQATENSPAVSQSAIVSLQAEKVPVQTYSVPRTPQSSSPIWQKQSNDAASLLMKGNFLSHSLANRFKDLGSTLLDMVKDGIGNFSQSITQSSDVNAVTDTQTNSYPWADEQLTVRTKSGVEVRISLKNQGDNLAVSIKTSGELSEAERIALGNLSDAFQKAIDGLNAAPPRIDLGALTQFDTTVLSSVDFHADITLDQKAPQVLDFHADGTQRTFSLDGPSGKLNVDVDMGNSAIWGNEKQRSASMANYLQQFDSAVSRGHGDKALMTMFKDAFTQMNSDYPAPALQQQIIGLTDSDHAMLSGLADFDASITQAVDTPNPKHLDELDTFSYQASQNTLITDSGRFDRTISQQQQSSLASSYHTSLIPDVPLKLTTDNKSQNYYYTQIDDKADSTTEIEYRKGRLAKALSSQSASQSTHVQKFELGKLTEDTTRPYEASQTQDILAILKPFLENRRERLPLDEYRWQQTLSDVHDQTLLKADPADLHGKTYDRARNVDAASAHA</sequence>
<keyword evidence="3" id="KW-1185">Reference proteome</keyword>
<reference evidence="2" key="2">
    <citation type="submission" date="2020-09" db="EMBL/GenBank/DDBJ databases">
        <authorList>
            <person name="Sun Q."/>
            <person name="Sedlacek I."/>
        </authorList>
    </citation>
    <scope>NUCLEOTIDE SEQUENCE</scope>
    <source>
        <strain evidence="2">CCM 7664</strain>
    </source>
</reference>
<accession>A0A8J3B2X0</accession>
<comment type="caution">
    <text evidence="2">The sequence shown here is derived from an EMBL/GenBank/DDBJ whole genome shotgun (WGS) entry which is preliminary data.</text>
</comment>
<gene>
    <name evidence="2" type="ORF">GCM10011430_11140</name>
</gene>
<feature type="compositionally biased region" description="Polar residues" evidence="1">
    <location>
        <begin position="21"/>
        <end position="33"/>
    </location>
</feature>
<evidence type="ECO:0000313" key="2">
    <source>
        <dbReference type="EMBL" id="GGI53940.1"/>
    </source>
</evidence>
<evidence type="ECO:0008006" key="4">
    <source>
        <dbReference type="Google" id="ProtNLM"/>
    </source>
</evidence>
<organism evidence="2 3">
    <name type="scientific">Oxalicibacterium solurbis</name>
    <dbReference type="NCBI Taxonomy" id="69280"/>
    <lineage>
        <taxon>Bacteria</taxon>
        <taxon>Pseudomonadati</taxon>
        <taxon>Pseudomonadota</taxon>
        <taxon>Betaproteobacteria</taxon>
        <taxon>Burkholderiales</taxon>
        <taxon>Oxalobacteraceae</taxon>
        <taxon>Oxalicibacterium</taxon>
    </lineage>
</organism>
<dbReference type="Proteomes" id="UP000627205">
    <property type="component" value="Unassembled WGS sequence"/>
</dbReference>
<dbReference type="AlphaFoldDB" id="A0A8J3B2X0"/>
<evidence type="ECO:0000256" key="1">
    <source>
        <dbReference type="SAM" id="MobiDB-lite"/>
    </source>
</evidence>
<evidence type="ECO:0000313" key="3">
    <source>
        <dbReference type="Proteomes" id="UP000627205"/>
    </source>
</evidence>
<dbReference type="EMBL" id="BMDP01000002">
    <property type="protein sequence ID" value="GGI53940.1"/>
    <property type="molecule type" value="Genomic_DNA"/>
</dbReference>
<name>A0A8J3B2X0_9BURK</name>
<proteinExistence type="predicted"/>
<reference evidence="2" key="1">
    <citation type="journal article" date="2014" name="Int. J. Syst. Evol. Microbiol.">
        <title>Complete genome sequence of Corynebacterium casei LMG S-19264T (=DSM 44701T), isolated from a smear-ripened cheese.</title>
        <authorList>
            <consortium name="US DOE Joint Genome Institute (JGI-PGF)"/>
            <person name="Walter F."/>
            <person name="Albersmeier A."/>
            <person name="Kalinowski J."/>
            <person name="Ruckert C."/>
        </authorList>
    </citation>
    <scope>NUCLEOTIDE SEQUENCE</scope>
    <source>
        <strain evidence="2">CCM 7664</strain>
    </source>
</reference>